<feature type="compositionally biased region" description="Basic and acidic residues" evidence="7">
    <location>
        <begin position="535"/>
        <end position="558"/>
    </location>
</feature>
<evidence type="ECO:0000256" key="7">
    <source>
        <dbReference type="SAM" id="MobiDB-lite"/>
    </source>
</evidence>
<evidence type="ECO:0000256" key="1">
    <source>
        <dbReference type="ARBA" id="ARBA00004123"/>
    </source>
</evidence>
<dbReference type="Proteomes" id="UP001141806">
    <property type="component" value="Unassembled WGS sequence"/>
</dbReference>
<reference evidence="9" key="1">
    <citation type="journal article" date="2023" name="Plant J.">
        <title>The genome of the king protea, Protea cynaroides.</title>
        <authorList>
            <person name="Chang J."/>
            <person name="Duong T.A."/>
            <person name="Schoeman C."/>
            <person name="Ma X."/>
            <person name="Roodt D."/>
            <person name="Barker N."/>
            <person name="Li Z."/>
            <person name="Van de Peer Y."/>
            <person name="Mizrachi E."/>
        </authorList>
    </citation>
    <scope>NUCLEOTIDE SEQUENCE</scope>
    <source>
        <tissue evidence="9">Young leaves</tissue>
    </source>
</reference>
<feature type="compositionally biased region" description="Polar residues" evidence="7">
    <location>
        <begin position="166"/>
        <end position="181"/>
    </location>
</feature>
<feature type="region of interest" description="Disordered" evidence="7">
    <location>
        <begin position="1560"/>
        <end position="1584"/>
    </location>
</feature>
<evidence type="ECO:0000259" key="8">
    <source>
        <dbReference type="SMART" id="SM00333"/>
    </source>
</evidence>
<feature type="compositionally biased region" description="Polar residues" evidence="7">
    <location>
        <begin position="1061"/>
        <end position="1077"/>
    </location>
</feature>
<protein>
    <recommendedName>
        <fullName evidence="6">Enhancer of polycomb-like protein</fullName>
    </recommendedName>
</protein>
<dbReference type="InterPro" id="IPR002999">
    <property type="entry name" value="Tudor"/>
</dbReference>
<dbReference type="GO" id="GO:0035267">
    <property type="term" value="C:NuA4 histone acetyltransferase complex"/>
    <property type="evidence" value="ECO:0007669"/>
    <property type="project" value="InterPro"/>
</dbReference>
<evidence type="ECO:0000256" key="4">
    <source>
        <dbReference type="ARBA" id="ARBA00023163"/>
    </source>
</evidence>
<comment type="caution">
    <text evidence="9">The sequence shown here is derived from an EMBL/GenBank/DDBJ whole genome shotgun (WGS) entry which is preliminary data.</text>
</comment>
<evidence type="ECO:0000256" key="3">
    <source>
        <dbReference type="ARBA" id="ARBA00023015"/>
    </source>
</evidence>
<comment type="similarity">
    <text evidence="2 6">Belongs to the enhancer of polycomb family.</text>
</comment>
<organism evidence="9 10">
    <name type="scientific">Protea cynaroides</name>
    <dbReference type="NCBI Taxonomy" id="273540"/>
    <lineage>
        <taxon>Eukaryota</taxon>
        <taxon>Viridiplantae</taxon>
        <taxon>Streptophyta</taxon>
        <taxon>Embryophyta</taxon>
        <taxon>Tracheophyta</taxon>
        <taxon>Spermatophyta</taxon>
        <taxon>Magnoliopsida</taxon>
        <taxon>Proteales</taxon>
        <taxon>Proteaceae</taxon>
        <taxon>Protea</taxon>
    </lineage>
</organism>
<dbReference type="GO" id="GO:0005634">
    <property type="term" value="C:nucleus"/>
    <property type="evidence" value="ECO:0007669"/>
    <property type="project" value="UniProtKB-SubCell"/>
</dbReference>
<accession>A0A9Q0H2F2</accession>
<dbReference type="InterPro" id="IPR019542">
    <property type="entry name" value="Enhancer_polycomb-like_N"/>
</dbReference>
<proteinExistence type="inferred from homology"/>
<dbReference type="EMBL" id="JAMYWD010000010">
    <property type="protein sequence ID" value="KAJ4958596.1"/>
    <property type="molecule type" value="Genomic_DNA"/>
</dbReference>
<evidence type="ECO:0000256" key="5">
    <source>
        <dbReference type="ARBA" id="ARBA00023242"/>
    </source>
</evidence>
<dbReference type="GO" id="GO:0006357">
    <property type="term" value="P:regulation of transcription by RNA polymerase II"/>
    <property type="evidence" value="ECO:0007669"/>
    <property type="project" value="InterPro"/>
</dbReference>
<feature type="compositionally biased region" description="Basic residues" evidence="7">
    <location>
        <begin position="1157"/>
        <end position="1170"/>
    </location>
</feature>
<feature type="region of interest" description="Disordered" evidence="7">
    <location>
        <begin position="195"/>
        <end position="271"/>
    </location>
</feature>
<name>A0A9Q0H2F2_9MAGN</name>
<feature type="compositionally biased region" description="Basic and acidic residues" evidence="7">
    <location>
        <begin position="28"/>
        <end position="43"/>
    </location>
</feature>
<feature type="region of interest" description="Disordered" evidence="7">
    <location>
        <begin position="1010"/>
        <end position="1042"/>
    </location>
</feature>
<feature type="compositionally biased region" description="Basic and acidic residues" evidence="7">
    <location>
        <begin position="226"/>
        <end position="263"/>
    </location>
</feature>
<dbReference type="PANTHER" id="PTHR14898">
    <property type="entry name" value="ENHANCER OF POLYCOMB"/>
    <property type="match status" value="1"/>
</dbReference>
<dbReference type="OrthoDB" id="435275at2759"/>
<dbReference type="InterPro" id="IPR024943">
    <property type="entry name" value="Enhancer_polycomb"/>
</dbReference>
<gene>
    <name evidence="9" type="ORF">NE237_025707</name>
</gene>
<feature type="region of interest" description="Disordered" evidence="7">
    <location>
        <begin position="1155"/>
        <end position="1180"/>
    </location>
</feature>
<keyword evidence="10" id="KW-1185">Reference proteome</keyword>
<dbReference type="SMART" id="SM00333">
    <property type="entry name" value="TUDOR"/>
    <property type="match status" value="1"/>
</dbReference>
<dbReference type="CDD" id="cd20404">
    <property type="entry name" value="Tudor_Agenet_AtEML-like"/>
    <property type="match status" value="1"/>
</dbReference>
<evidence type="ECO:0000256" key="6">
    <source>
        <dbReference type="RuleBase" id="RU361124"/>
    </source>
</evidence>
<dbReference type="Pfam" id="PF10513">
    <property type="entry name" value="EPL1"/>
    <property type="match status" value="1"/>
</dbReference>
<dbReference type="Gene3D" id="2.30.30.140">
    <property type="match status" value="1"/>
</dbReference>
<feature type="compositionally biased region" description="Basic and acidic residues" evidence="7">
    <location>
        <begin position="512"/>
        <end position="525"/>
    </location>
</feature>
<feature type="compositionally biased region" description="Basic and acidic residues" evidence="7">
    <location>
        <begin position="200"/>
        <end position="215"/>
    </location>
</feature>
<evidence type="ECO:0000313" key="10">
    <source>
        <dbReference type="Proteomes" id="UP001141806"/>
    </source>
</evidence>
<feature type="region of interest" description="Disordered" evidence="7">
    <location>
        <begin position="298"/>
        <end position="322"/>
    </location>
</feature>
<feature type="compositionally biased region" description="Polar residues" evidence="7">
    <location>
        <begin position="1028"/>
        <end position="1037"/>
    </location>
</feature>
<feature type="region of interest" description="Disordered" evidence="7">
    <location>
        <begin position="445"/>
        <end position="465"/>
    </location>
</feature>
<feature type="domain" description="Tudor" evidence="8">
    <location>
        <begin position="383"/>
        <end position="441"/>
    </location>
</feature>
<feature type="region of interest" description="Disordered" evidence="7">
    <location>
        <begin position="495"/>
        <end position="567"/>
    </location>
</feature>
<keyword evidence="3 6" id="KW-0805">Transcription regulation</keyword>
<comment type="subcellular location">
    <subcellularLocation>
        <location evidence="1 6">Nucleus</location>
    </subcellularLocation>
</comment>
<feature type="region of interest" description="Disordered" evidence="7">
    <location>
        <begin position="21"/>
        <end position="181"/>
    </location>
</feature>
<feature type="compositionally biased region" description="Basic residues" evidence="7">
    <location>
        <begin position="61"/>
        <end position="70"/>
    </location>
</feature>
<feature type="region of interest" description="Disordered" evidence="7">
    <location>
        <begin position="1061"/>
        <end position="1098"/>
    </location>
</feature>
<feature type="compositionally biased region" description="Basic residues" evidence="7">
    <location>
        <begin position="153"/>
        <end position="165"/>
    </location>
</feature>
<keyword evidence="5 6" id="KW-0539">Nucleus</keyword>
<feature type="compositionally biased region" description="Polar residues" evidence="7">
    <location>
        <begin position="304"/>
        <end position="321"/>
    </location>
</feature>
<keyword evidence="4 6" id="KW-0804">Transcription</keyword>
<evidence type="ECO:0000256" key="2">
    <source>
        <dbReference type="ARBA" id="ARBA00008035"/>
    </source>
</evidence>
<sequence>MENSLEKTDVSGISKKRRSLDLQSLYVEKSRDSVPKGEAEDRVLKRKRKSLSENEESGLGHGKKKRKSRKQVSLSSFESADKKSRKTSNAVGGSGLSVGSSTFNNPTLKLRQFVSHQKTQGKKKNAHVPGGGNQQNLSSLSVISDSLDDNIPKRPRGLSRRKKFQSNHVPDQVGTSSSRVSSDAGIIKLISDSVPTKIPSEGKQKKASEDFKENNSSRANSTQGLKAEDGDSVKHKRDPTSENVRRNQGKRRESASKKPKPADGIKLLVSNSAKNCRDLQEDDEENLEQNAARMLSSRFDPSCTGFTENNKPLSTSQSRNGLSPVPSFCQDLMTPGMDNSGGFASTSADAAGRVLRPRRQHKEKGLVRKRRHFYEIFSRDLDAYWVLNRRIKVFWPLDQSWYFGLVTNYDPERKLHHVKYDDRDEEWINLNNERFKLLLLTSEVPGKSGSEKSGQGGKKLEDQDDVSIEEGDCTGSYMDSEPIISWLARSTHRLKSSPLGSMKKQKTSSQTKKSEQLMFCDDHPPGRCLGVNSSRTDKNKSHGKSVSDDRSVRGEVAEKSTLSSTTYPNDRKQPFVYFRRRLCKRGRQLGNYSEKSLECRSLTVSGSFVASVVDQVGALEESDVTLQVSGKKALTNLDRDTSLWFVENGLLKSTFQLMKLKQGKLTLNFALHQFIYSHVFNAELFWLFRTLLLLQLGMVVVVWPKVQLEMLFVDNVVGLRFMLFEGCLIQAVAFICSVLNVFHQPNEHGKLVDLHLPVTSIRFKLSGFRDIGKRFIFMVYNFLEVKNSKWLYLDCKLKKHCLVTKQLPLAKCTYDNIKVLQHSYGRLVPLVPEEPITHEGLSRKCRQGLMHMGVSKESVHINTNISSSNFNDWHWRLPPFVLSFSSAPSFFLSLHLKLLMDNNVASMSFQNHNSMSLLEDPENCGREIDDEQVREVTLENNVEASLRDAASSTWLSCAKSKVETDALSISDDGGWIKSSQKYVNSELNVNGTSVGPQGSGKEIDGIILPQRRPSQHSVSEQFVGKSRASVSENQSSPDKSETGYFSCLNGVSVMIPPHSQIDSQTCDGETPNSQQPTFDFPWSKNDFAIRSPNPTAPRSVWHRNRHCVGSSSFGRSKFWMDEGSDFIRNGLENGSRKPRTQVSYVSPFGGYDLSSKPRSHLRKGRPHKRIRSDNEKMVTDGSGSLQRHIELLSCEANLLIIAGDRGWRECGAHIVLELVDHKDWRLLVKVSGATKYSFMAHQFLQPGTTNRYTHVMMWKGGKDWTLEFPDRSQWTLFKEMHEECYNRNMRAATVKNIPIPGVRLIEENDDLSVQTPFVHGSLKYFRQVENDVEMALNPSRVLYDMDSEDDDWISRFHASSEIDGHNMLGISEEMFERTMDMIEKVAYSQQRDDFTSGEIEELVVGVGPSSVIKAIHEHWLQKRRRKGMPLIRQFQPPLWQRYQQQMKDWELVVNRGNNFPYGCKEKATVEKPPMFAFCLRPRGLEVPNRGPKHRSQRKFTTSGWHSNAFSREQDGVQVFGRKFNGYLFNNHESSDASTWLQTSTRVSSPRDAVSMDYLSMSSDGAERKRNQYSKFNRNKSKKIDSQVAAVPYDQSLTSRRNGACRWNMGLPGWPSQRQYQPEGSQRQRVEQLGCSDLDEFRLRDASGAAQHASNMAKLKWEKAQRLRYRADLAIHKAVVALMTADAIKDSEESTEDG</sequence>
<evidence type="ECO:0000313" key="9">
    <source>
        <dbReference type="EMBL" id="KAJ4958596.1"/>
    </source>
</evidence>